<dbReference type="GO" id="GO:0060698">
    <property type="term" value="F:endoribonuclease inhibitor activity"/>
    <property type="evidence" value="ECO:0007669"/>
    <property type="project" value="UniProtKB-UniRule"/>
</dbReference>
<comment type="caution">
    <text evidence="5">The sequence shown here is derived from an EMBL/GenBank/DDBJ whole genome shotgun (WGS) entry which is preliminary data.</text>
</comment>
<dbReference type="EMBL" id="AJWN02000065">
    <property type="protein sequence ID" value="OEE60398.1"/>
    <property type="molecule type" value="Genomic_DNA"/>
</dbReference>
<dbReference type="GO" id="GO:0019899">
    <property type="term" value="F:enzyme binding"/>
    <property type="evidence" value="ECO:0007669"/>
    <property type="project" value="UniProtKB-UniRule"/>
</dbReference>
<dbReference type="Proteomes" id="UP000095039">
    <property type="component" value="Unassembled WGS sequence"/>
</dbReference>
<feature type="region of interest" description="Disordered" evidence="3">
    <location>
        <begin position="111"/>
        <end position="136"/>
    </location>
</feature>
<evidence type="ECO:0000259" key="4">
    <source>
        <dbReference type="Pfam" id="PF06877"/>
    </source>
</evidence>
<proteinExistence type="inferred from homology"/>
<comment type="function">
    <text evidence="2">Globally modulates RNA abundance by binding to RNase E (Rne) and regulating its endonucleolytic activity. Can modulate Rne action in a substrate-dependent manner by altering the composition of the degradosome.</text>
</comment>
<evidence type="ECO:0000256" key="1">
    <source>
        <dbReference type="ARBA" id="ARBA00022490"/>
    </source>
</evidence>
<dbReference type="PIRSF" id="PIRSF018193">
    <property type="entry name" value="UCP018193"/>
    <property type="match status" value="1"/>
</dbReference>
<evidence type="ECO:0000256" key="2">
    <source>
        <dbReference type="HAMAP-Rule" id="MF_01888"/>
    </source>
</evidence>
<dbReference type="HAMAP" id="MF_01888">
    <property type="entry name" value="RraB"/>
    <property type="match status" value="1"/>
</dbReference>
<dbReference type="RefSeq" id="WP_016958943.1">
    <property type="nucleotide sequence ID" value="NZ_AJWN02000065.1"/>
</dbReference>
<reference evidence="5 6" key="1">
    <citation type="journal article" date="2012" name="Science">
        <title>Ecological populations of bacteria act as socially cohesive units of antibiotic production and resistance.</title>
        <authorList>
            <person name="Cordero O.X."/>
            <person name="Wildschutte H."/>
            <person name="Kirkup B."/>
            <person name="Proehl S."/>
            <person name="Ngo L."/>
            <person name="Hussain F."/>
            <person name="Le Roux F."/>
            <person name="Mincer T."/>
            <person name="Polz M.F."/>
        </authorList>
    </citation>
    <scope>NUCLEOTIDE SEQUENCE [LARGE SCALE GENOMIC DNA]</scope>
    <source>
        <strain evidence="5 6">FF-454</strain>
    </source>
</reference>
<feature type="domain" description="Regulator of ribonuclease activity B" evidence="4">
    <location>
        <begin position="12"/>
        <end position="113"/>
    </location>
</feature>
<name>A0A1E5C4C4_9GAMM</name>
<evidence type="ECO:0000313" key="5">
    <source>
        <dbReference type="EMBL" id="OEE60398.1"/>
    </source>
</evidence>
<comment type="subunit">
    <text evidence="2">Interacts with the C-terminal region of Rne.</text>
</comment>
<dbReference type="NCBIfam" id="NF008393">
    <property type="entry name" value="PRK11191.1"/>
    <property type="match status" value="1"/>
</dbReference>
<comment type="subcellular location">
    <subcellularLocation>
        <location evidence="2">Cytoplasm</location>
    </subcellularLocation>
</comment>
<dbReference type="InterPro" id="IPR016716">
    <property type="entry name" value="RraB"/>
</dbReference>
<keyword evidence="1 2" id="KW-0963">Cytoplasm</keyword>
<dbReference type="InterPro" id="IPR009671">
    <property type="entry name" value="RraB_dom"/>
</dbReference>
<evidence type="ECO:0000313" key="6">
    <source>
        <dbReference type="Proteomes" id="UP000095039"/>
    </source>
</evidence>
<keyword evidence="6" id="KW-1185">Reference proteome</keyword>
<protein>
    <recommendedName>
        <fullName evidence="2">Regulator of ribonuclease activity B</fullName>
    </recommendedName>
</protein>
<dbReference type="Pfam" id="PF06877">
    <property type="entry name" value="RraB"/>
    <property type="match status" value="1"/>
</dbReference>
<organism evidence="5 6">
    <name type="scientific">Enterovibrio norvegicus FF-454</name>
    <dbReference type="NCBI Taxonomy" id="1185651"/>
    <lineage>
        <taxon>Bacteria</taxon>
        <taxon>Pseudomonadati</taxon>
        <taxon>Pseudomonadota</taxon>
        <taxon>Gammaproteobacteria</taxon>
        <taxon>Vibrionales</taxon>
        <taxon>Vibrionaceae</taxon>
        <taxon>Enterovibrio</taxon>
    </lineage>
</organism>
<gene>
    <name evidence="2" type="primary">rraB</name>
    <name evidence="5" type="ORF">A1OK_10630</name>
</gene>
<accession>A0A1E5C4C4</accession>
<sequence length="136" mass="15171">MSYADIIEEQKAETREIIAALLDDGSDPDALYTIEHHLSADSFAELEGAAVEAFKLGFEVLDAEELELDDGSTVICFDAVMESALDAERIDEQVEKLAALAEKHKIDYDGWGTYFESDEEDDEEEEGDLEEEEDAK</sequence>
<dbReference type="GO" id="GO:0005737">
    <property type="term" value="C:cytoplasm"/>
    <property type="evidence" value="ECO:0007669"/>
    <property type="project" value="UniProtKB-SubCell"/>
</dbReference>
<evidence type="ECO:0000256" key="3">
    <source>
        <dbReference type="SAM" id="MobiDB-lite"/>
    </source>
</evidence>
<comment type="similarity">
    <text evidence="2">Belongs to the RraB family.</text>
</comment>
<dbReference type="Gene3D" id="3.30.70.970">
    <property type="entry name" value="RraB-like"/>
    <property type="match status" value="1"/>
</dbReference>
<dbReference type="SUPFAM" id="SSF89946">
    <property type="entry name" value="Hypothetical protein VC0424"/>
    <property type="match status" value="1"/>
</dbReference>
<dbReference type="InterPro" id="IPR036701">
    <property type="entry name" value="RraB-like_sf"/>
</dbReference>
<feature type="compositionally biased region" description="Acidic residues" evidence="3">
    <location>
        <begin position="116"/>
        <end position="136"/>
    </location>
</feature>
<dbReference type="AlphaFoldDB" id="A0A1E5C4C4"/>